<proteinExistence type="predicted"/>
<dbReference type="Proteomes" id="UP000799779">
    <property type="component" value="Unassembled WGS sequence"/>
</dbReference>
<name>A0A6A5WGU7_9PLEO</name>
<dbReference type="AlphaFoldDB" id="A0A6A5WGU7"/>
<accession>A0A6A5WGU7</accession>
<protein>
    <submittedName>
        <fullName evidence="2">Uncharacterized protein</fullName>
    </submittedName>
</protein>
<reference evidence="2" key="1">
    <citation type="journal article" date="2020" name="Stud. Mycol.">
        <title>101 Dothideomycetes genomes: a test case for predicting lifestyles and emergence of pathogens.</title>
        <authorList>
            <person name="Haridas S."/>
            <person name="Albert R."/>
            <person name="Binder M."/>
            <person name="Bloem J."/>
            <person name="Labutti K."/>
            <person name="Salamov A."/>
            <person name="Andreopoulos B."/>
            <person name="Baker S."/>
            <person name="Barry K."/>
            <person name="Bills G."/>
            <person name="Bluhm B."/>
            <person name="Cannon C."/>
            <person name="Castanera R."/>
            <person name="Culley D."/>
            <person name="Daum C."/>
            <person name="Ezra D."/>
            <person name="Gonzalez J."/>
            <person name="Henrissat B."/>
            <person name="Kuo A."/>
            <person name="Liang C."/>
            <person name="Lipzen A."/>
            <person name="Lutzoni F."/>
            <person name="Magnuson J."/>
            <person name="Mondo S."/>
            <person name="Nolan M."/>
            <person name="Ohm R."/>
            <person name="Pangilinan J."/>
            <person name="Park H.-J."/>
            <person name="Ramirez L."/>
            <person name="Alfaro M."/>
            <person name="Sun H."/>
            <person name="Tritt A."/>
            <person name="Yoshinaga Y."/>
            <person name="Zwiers L.-H."/>
            <person name="Turgeon B."/>
            <person name="Goodwin S."/>
            <person name="Spatafora J."/>
            <person name="Crous P."/>
            <person name="Grigoriev I."/>
        </authorList>
    </citation>
    <scope>NUCLEOTIDE SEQUENCE</scope>
    <source>
        <strain evidence="2">CBS 123094</strain>
    </source>
</reference>
<evidence type="ECO:0000313" key="2">
    <source>
        <dbReference type="EMBL" id="KAF1998405.1"/>
    </source>
</evidence>
<dbReference type="EMBL" id="ML977604">
    <property type="protein sequence ID" value="KAF1998405.1"/>
    <property type="molecule type" value="Genomic_DNA"/>
</dbReference>
<feature type="compositionally biased region" description="Polar residues" evidence="1">
    <location>
        <begin position="15"/>
        <end position="74"/>
    </location>
</feature>
<feature type="region of interest" description="Disordered" evidence="1">
    <location>
        <begin position="1"/>
        <end position="74"/>
    </location>
</feature>
<keyword evidence="3" id="KW-1185">Reference proteome</keyword>
<evidence type="ECO:0000256" key="1">
    <source>
        <dbReference type="SAM" id="MobiDB-lite"/>
    </source>
</evidence>
<evidence type="ECO:0000313" key="3">
    <source>
        <dbReference type="Proteomes" id="UP000799779"/>
    </source>
</evidence>
<organism evidence="2 3">
    <name type="scientific">Amniculicola lignicola CBS 123094</name>
    <dbReference type="NCBI Taxonomy" id="1392246"/>
    <lineage>
        <taxon>Eukaryota</taxon>
        <taxon>Fungi</taxon>
        <taxon>Dikarya</taxon>
        <taxon>Ascomycota</taxon>
        <taxon>Pezizomycotina</taxon>
        <taxon>Dothideomycetes</taxon>
        <taxon>Pleosporomycetidae</taxon>
        <taxon>Pleosporales</taxon>
        <taxon>Amniculicolaceae</taxon>
        <taxon>Amniculicola</taxon>
    </lineage>
</organism>
<gene>
    <name evidence="2" type="ORF">P154DRAFT_251449</name>
</gene>
<sequence>MSACNFHHADPQMRRMTSSTPESHSSLTPSISQSHNVLDTQQSHQPAPPTSVFNVAQTHSQAPTSSTKPNPDDI</sequence>